<dbReference type="Proteomes" id="UP000774326">
    <property type="component" value="Unassembled WGS sequence"/>
</dbReference>
<accession>A0A9P8Q8A3</accession>
<dbReference type="NCBIfam" id="TIGR01219">
    <property type="entry name" value="Pmev_kin_ERG8"/>
    <property type="match status" value="1"/>
</dbReference>
<evidence type="ECO:0000256" key="4">
    <source>
        <dbReference type="ARBA" id="ARBA00022516"/>
    </source>
</evidence>
<dbReference type="Pfam" id="PF00288">
    <property type="entry name" value="GHMP_kinases_N"/>
    <property type="match status" value="1"/>
</dbReference>
<dbReference type="InterPro" id="IPR035102">
    <property type="entry name" value="Phosphomevalonate_kinase"/>
</dbReference>
<dbReference type="GO" id="GO:0019287">
    <property type="term" value="P:isopentenyl diphosphate biosynthetic process, mevalonate pathway"/>
    <property type="evidence" value="ECO:0007669"/>
    <property type="project" value="UniProtKB-UniRule"/>
</dbReference>
<keyword evidence="9 13" id="KW-0752">Steroid biosynthesis</keyword>
<dbReference type="InterPro" id="IPR014721">
    <property type="entry name" value="Ribsml_uS5_D2-typ_fold_subgr"/>
</dbReference>
<dbReference type="PROSITE" id="PS00627">
    <property type="entry name" value="GHMP_KINASES_ATP"/>
    <property type="match status" value="1"/>
</dbReference>
<dbReference type="PANTHER" id="PTHR31814:SF2">
    <property type="entry name" value="PHOSPHOMEVALONATE KINASE"/>
    <property type="match status" value="1"/>
</dbReference>
<dbReference type="InterPro" id="IPR016005">
    <property type="entry name" value="Erg8"/>
</dbReference>
<dbReference type="OrthoDB" id="10262935at2759"/>
<dbReference type="GO" id="GO:0006696">
    <property type="term" value="P:ergosterol biosynthetic process"/>
    <property type="evidence" value="ECO:0007669"/>
    <property type="project" value="TreeGrafter"/>
</dbReference>
<evidence type="ECO:0000256" key="12">
    <source>
        <dbReference type="ARBA" id="ARBA00029326"/>
    </source>
</evidence>
<dbReference type="InterPro" id="IPR006203">
    <property type="entry name" value="GHMP_knse_ATP-bd_CS"/>
</dbReference>
<dbReference type="PIRSF" id="PIRSF017288">
    <property type="entry name" value="PMK_GHMP_euk"/>
    <property type="match status" value="1"/>
</dbReference>
<dbReference type="GO" id="GO:0005777">
    <property type="term" value="C:peroxisome"/>
    <property type="evidence" value="ECO:0007669"/>
    <property type="project" value="TreeGrafter"/>
</dbReference>
<keyword evidence="5 13" id="KW-0808">Transferase</keyword>
<comment type="caution">
    <text evidence="15">The sequence shown here is derived from an EMBL/GenBank/DDBJ whole genome shotgun (WGS) entry which is preliminary data.</text>
</comment>
<evidence type="ECO:0000313" key="16">
    <source>
        <dbReference type="Proteomes" id="UP000774326"/>
    </source>
</evidence>
<dbReference type="EMBL" id="JAEUBG010001559">
    <property type="protein sequence ID" value="KAH3686207.1"/>
    <property type="molecule type" value="Genomic_DNA"/>
</dbReference>
<evidence type="ECO:0000256" key="5">
    <source>
        <dbReference type="ARBA" id="ARBA00022679"/>
    </source>
</evidence>
<evidence type="ECO:0000256" key="1">
    <source>
        <dbReference type="ARBA" id="ARBA00005017"/>
    </source>
</evidence>
<reference evidence="15" key="2">
    <citation type="submission" date="2021-01" db="EMBL/GenBank/DDBJ databases">
        <authorList>
            <person name="Schikora-Tamarit M.A."/>
        </authorList>
    </citation>
    <scope>NUCLEOTIDE SEQUENCE</scope>
    <source>
        <strain evidence="15">CBS2887</strain>
    </source>
</reference>
<comment type="catalytic activity">
    <reaction evidence="12">
        <text>(R)-5-phosphomevalonate + ATP = (R)-5-diphosphomevalonate + ADP</text>
        <dbReference type="Rhea" id="RHEA:16341"/>
        <dbReference type="ChEBI" id="CHEBI:30616"/>
        <dbReference type="ChEBI" id="CHEBI:57557"/>
        <dbReference type="ChEBI" id="CHEBI:58146"/>
        <dbReference type="ChEBI" id="CHEBI:456216"/>
        <dbReference type="EC" id="2.7.4.2"/>
    </reaction>
    <physiologicalReaction direction="left-to-right" evidence="12">
        <dbReference type="Rhea" id="RHEA:16342"/>
    </physiologicalReaction>
</comment>
<keyword evidence="10 13" id="KW-0443">Lipid metabolism</keyword>
<organism evidence="15 16">
    <name type="scientific">Wickerhamomyces pijperi</name>
    <name type="common">Yeast</name>
    <name type="synonym">Pichia pijperi</name>
    <dbReference type="NCBI Taxonomy" id="599730"/>
    <lineage>
        <taxon>Eukaryota</taxon>
        <taxon>Fungi</taxon>
        <taxon>Dikarya</taxon>
        <taxon>Ascomycota</taxon>
        <taxon>Saccharomycotina</taxon>
        <taxon>Saccharomycetes</taxon>
        <taxon>Phaffomycetales</taxon>
        <taxon>Wickerhamomycetaceae</taxon>
        <taxon>Wickerhamomyces</taxon>
    </lineage>
</organism>
<keyword evidence="7 13" id="KW-0418">Kinase</keyword>
<evidence type="ECO:0000256" key="13">
    <source>
        <dbReference type="PIRNR" id="PIRNR017288"/>
    </source>
</evidence>
<evidence type="ECO:0000256" key="7">
    <source>
        <dbReference type="ARBA" id="ARBA00022777"/>
    </source>
</evidence>
<evidence type="ECO:0000256" key="3">
    <source>
        <dbReference type="ARBA" id="ARBA00012958"/>
    </source>
</evidence>
<evidence type="ECO:0000313" key="15">
    <source>
        <dbReference type="EMBL" id="KAH3686207.1"/>
    </source>
</evidence>
<keyword evidence="16" id="KW-1185">Reference proteome</keyword>
<dbReference type="SUPFAM" id="SSF54211">
    <property type="entry name" value="Ribosomal protein S5 domain 2-like"/>
    <property type="match status" value="1"/>
</dbReference>
<keyword evidence="4 13" id="KW-0444">Lipid biosynthesis</keyword>
<dbReference type="AlphaFoldDB" id="A0A9P8Q8A3"/>
<dbReference type="GO" id="GO:0005524">
    <property type="term" value="F:ATP binding"/>
    <property type="evidence" value="ECO:0007669"/>
    <property type="project" value="UniProtKB-UniRule"/>
</dbReference>
<keyword evidence="11 13" id="KW-0753">Steroid metabolism</keyword>
<evidence type="ECO:0000259" key="14">
    <source>
        <dbReference type="Pfam" id="PF00288"/>
    </source>
</evidence>
<evidence type="ECO:0000256" key="2">
    <source>
        <dbReference type="ARBA" id="ARBA00006495"/>
    </source>
</evidence>
<dbReference type="GO" id="GO:0004631">
    <property type="term" value="F:phosphomevalonate kinase activity"/>
    <property type="evidence" value="ECO:0007669"/>
    <property type="project" value="UniProtKB-UniRule"/>
</dbReference>
<dbReference type="InterPro" id="IPR006204">
    <property type="entry name" value="GHMP_kinase_N_dom"/>
</dbReference>
<keyword evidence="8" id="KW-0067">ATP-binding</keyword>
<dbReference type="Gene3D" id="3.30.230.10">
    <property type="match status" value="1"/>
</dbReference>
<evidence type="ECO:0000256" key="8">
    <source>
        <dbReference type="ARBA" id="ARBA00022840"/>
    </source>
</evidence>
<reference evidence="15" key="1">
    <citation type="journal article" date="2021" name="Open Biol.">
        <title>Shared evolutionary footprints suggest mitochondrial oxidative damage underlies multiple complex I losses in fungi.</title>
        <authorList>
            <person name="Schikora-Tamarit M.A."/>
            <person name="Marcet-Houben M."/>
            <person name="Nosek J."/>
            <person name="Gabaldon T."/>
        </authorList>
    </citation>
    <scope>NUCLEOTIDE SEQUENCE</scope>
    <source>
        <strain evidence="15">CBS2887</strain>
    </source>
</reference>
<protein>
    <recommendedName>
        <fullName evidence="3 13">Phosphomevalonate kinase</fullName>
        <ecNumber evidence="3 13">2.7.4.2</ecNumber>
    </recommendedName>
</protein>
<gene>
    <name evidence="15" type="ORF">WICPIJ_002818</name>
</gene>
<name>A0A9P8Q8A3_WICPI</name>
<dbReference type="PANTHER" id="PTHR31814">
    <property type="match status" value="1"/>
</dbReference>
<evidence type="ECO:0000256" key="6">
    <source>
        <dbReference type="ARBA" id="ARBA00022741"/>
    </source>
</evidence>
<keyword evidence="6" id="KW-0547">Nucleotide-binding</keyword>
<evidence type="ECO:0000256" key="11">
    <source>
        <dbReference type="ARBA" id="ARBA00023221"/>
    </source>
</evidence>
<comment type="pathway">
    <text evidence="1 13">Isoprenoid biosynthesis; isopentenyl diphosphate biosynthesis via mevalonate pathway; isopentenyl diphosphate from (R)-mevalonate: step 2/3.</text>
</comment>
<comment type="similarity">
    <text evidence="2 13">Belongs to the GHMP kinase family. Mevalonate kinase subfamily.</text>
</comment>
<feature type="domain" description="GHMP kinase N-terminal" evidence="14">
    <location>
        <begin position="142"/>
        <end position="208"/>
    </location>
</feature>
<dbReference type="GO" id="GO:0010142">
    <property type="term" value="P:farnesyl diphosphate biosynthetic process, mevalonate pathway"/>
    <property type="evidence" value="ECO:0007669"/>
    <property type="project" value="TreeGrafter"/>
</dbReference>
<evidence type="ECO:0000256" key="9">
    <source>
        <dbReference type="ARBA" id="ARBA00022955"/>
    </source>
</evidence>
<sequence>MKAFSAPGKALIAGGYLVLDKQFASYVVALSSRMHAVVEGAHTAPEESNTVITVKSPQFLEGEWSFVFDHSSETFTVSEVLGRKNPFVEYSILTMLKFINPQFASKIDITIFSDSGYHSQENVTVKKSQSKQFAYHTAKITDVPKTGLGSSAGLVTVLTTALYSFYISSADVTEKQHLESIHKLAQVAHCQAQGKVGSGFDVAAATFGSIVYRRFDPSLINELKSGVNKSEDSQQIQDLVKQDWNIRNDRVALPSGIRLIMGDVKGGSNTPKLVQKVLKWRAEDPESSEIYSDLNTNNMKLVDSLSEITKAEQDDHFSYAESLKQIGNLNTYEILKSTNASIKPFQDLIKATLEIRKNLQIITQRSGAEIEPPQQTQLLDRCNEIKGVLSSVVPGAGGHDAISLLIEANALENLVQAKKEDTIFDKVEWLDLTEQEYGIIIENVDSYKEFL</sequence>
<dbReference type="EC" id="2.7.4.2" evidence="3 13"/>
<proteinExistence type="inferred from homology"/>
<evidence type="ECO:0000256" key="10">
    <source>
        <dbReference type="ARBA" id="ARBA00023098"/>
    </source>
</evidence>
<dbReference type="InterPro" id="IPR020568">
    <property type="entry name" value="Ribosomal_Su5_D2-typ_SF"/>
</dbReference>